<accession>A0A089ZVC7</accession>
<dbReference type="Proteomes" id="UP000029661">
    <property type="component" value="Chromosome"/>
</dbReference>
<reference evidence="2" key="1">
    <citation type="submission" date="2013-12" db="EMBL/GenBank/DDBJ databases">
        <title>The complete genome sequence of Methanobacterium sp. BRM9.</title>
        <authorList>
            <consortium name="Pastoral Greenhouse Gas Research Consortium"/>
            <person name="Kelly W.J."/>
            <person name="Leahy S.C."/>
            <person name="Perry R."/>
            <person name="Li D."/>
            <person name="Altermann E."/>
            <person name="Lambie S.C."/>
            <person name="Attwood G.T."/>
        </authorList>
    </citation>
    <scope>NUCLEOTIDE SEQUENCE [LARGE SCALE GENOMIC DNA]</scope>
    <source>
        <strain evidence="2">BRM9</strain>
    </source>
</reference>
<reference evidence="4" key="3">
    <citation type="submission" date="2020-10" db="EMBL/GenBank/DDBJ databases">
        <title>Dehalococcoides mccartyi of a TCE/Cr reducing biochatode.</title>
        <authorList>
            <person name="Matturro B."/>
        </authorList>
    </citation>
    <scope>NUCLEOTIDE SEQUENCE</scope>
    <source>
        <strain evidence="4">Bin2</strain>
    </source>
</reference>
<keyword evidence="1" id="KW-1133">Transmembrane helix</keyword>
<dbReference type="Proteomes" id="UP000606900">
    <property type="component" value="Unassembled WGS sequence"/>
</dbReference>
<evidence type="ECO:0000313" key="4">
    <source>
        <dbReference type="EMBL" id="MBF4475193.1"/>
    </source>
</evidence>
<feature type="transmembrane region" description="Helical" evidence="1">
    <location>
        <begin position="12"/>
        <end position="31"/>
    </location>
</feature>
<evidence type="ECO:0000313" key="6">
    <source>
        <dbReference type="Proteomes" id="UP000062768"/>
    </source>
</evidence>
<dbReference type="OrthoDB" id="81731at2157"/>
<name>A0A089ZVC7_METFO</name>
<keyword evidence="1" id="KW-0812">Transmembrane</keyword>
<dbReference type="Proteomes" id="UP000062768">
    <property type="component" value="Chromosome I"/>
</dbReference>
<sequence length="140" mass="15027">MDLDKKGQLSAELLFVSLIALVIMGTMLSLVGGELNQLNTADMGKARTLGEKMAGAINAVYVNGNGYSANLTLPVNITDPVTTIRTNDTTDSVDVIYNGKTVSVKVIPKNINNFDISTSKTTDRVITIKNENGVIKFQGY</sequence>
<dbReference type="EMBL" id="LN734822">
    <property type="protein sequence ID" value="CEL24561.1"/>
    <property type="molecule type" value="Genomic_DNA"/>
</dbReference>
<dbReference type="KEGG" id="mfc:BRM9_1389"/>
<evidence type="ECO:0000313" key="3">
    <source>
        <dbReference type="EMBL" id="CEL24561.1"/>
    </source>
</evidence>
<reference evidence="3" key="2">
    <citation type="submission" date="2014-09" db="EMBL/GenBank/DDBJ databases">
        <authorList>
            <person name="Bishop-Lilly K.A."/>
            <person name="Broomall S.M."/>
            <person name="Chain P.S."/>
            <person name="Chertkov O."/>
            <person name="Coyne S.R."/>
            <person name="Daligault H.E."/>
            <person name="Davenport K.W."/>
            <person name="Erkkila T."/>
            <person name="Frey K.G."/>
            <person name="Gibbons H.S."/>
            <person name="Gu W."/>
            <person name="Jaissle J."/>
            <person name="Johnson S.L."/>
            <person name="Koroleva G.I."/>
            <person name="Ladner J.T."/>
            <person name="Lo C.-C."/>
            <person name="Minogue T.D."/>
            <person name="Munk C."/>
            <person name="Palacios G.F."/>
            <person name="Redden C.L."/>
            <person name="Rosenzweig C.N."/>
            <person name="Scholz M.B."/>
            <person name="Teshima H."/>
            <person name="Xu Y."/>
        </authorList>
    </citation>
    <scope>NUCLEOTIDE SEQUENCE</scope>
    <source>
        <strain evidence="3">Mb9</strain>
    </source>
</reference>
<keyword evidence="1" id="KW-0472">Membrane</keyword>
<dbReference type="EMBL" id="CP006933">
    <property type="protein sequence ID" value="AIS32204.1"/>
    <property type="molecule type" value="Genomic_DNA"/>
</dbReference>
<dbReference type="PATRIC" id="fig|2162.10.peg.966"/>
<organism evidence="2 5">
    <name type="scientific">Methanobacterium formicicum</name>
    <dbReference type="NCBI Taxonomy" id="2162"/>
    <lineage>
        <taxon>Archaea</taxon>
        <taxon>Methanobacteriati</taxon>
        <taxon>Methanobacteriota</taxon>
        <taxon>Methanomada group</taxon>
        <taxon>Methanobacteria</taxon>
        <taxon>Methanobacteriales</taxon>
        <taxon>Methanobacteriaceae</taxon>
        <taxon>Methanobacterium</taxon>
    </lineage>
</organism>
<dbReference type="STRING" id="2162.BRM9_1389"/>
<evidence type="ECO:0000256" key="1">
    <source>
        <dbReference type="SAM" id="Phobius"/>
    </source>
</evidence>
<protein>
    <submittedName>
        <fullName evidence="3">Putative membrane protein</fullName>
    </submittedName>
</protein>
<gene>
    <name evidence="2" type="ORF">BRM9_1389</name>
    <name evidence="4" type="ORF">ISP06_06965</name>
    <name evidence="3" type="ORF">MB9_0921</name>
</gene>
<evidence type="ECO:0000313" key="2">
    <source>
        <dbReference type="EMBL" id="AIS32204.1"/>
    </source>
</evidence>
<keyword evidence="6" id="KW-1185">Reference proteome</keyword>
<proteinExistence type="predicted"/>
<evidence type="ECO:0000313" key="5">
    <source>
        <dbReference type="Proteomes" id="UP000029661"/>
    </source>
</evidence>
<dbReference type="AlphaFoldDB" id="A0A089ZVC7"/>
<dbReference type="EMBL" id="JADIIL010000025">
    <property type="protein sequence ID" value="MBF4475193.1"/>
    <property type="molecule type" value="Genomic_DNA"/>
</dbReference>